<evidence type="ECO:0000313" key="7">
    <source>
        <dbReference type="EMBL" id="MBP0466555.1"/>
    </source>
</evidence>
<dbReference type="Proteomes" id="UP000680815">
    <property type="component" value="Unassembled WGS sequence"/>
</dbReference>
<name>A0ABS4AYT9_9PROT</name>
<keyword evidence="5" id="KW-0732">Signal</keyword>
<keyword evidence="2 4" id="KW-0479">Metal-binding</keyword>
<sequence>METRMRGAVALMLLLGAAAPALAQAEAGDARAGQRLAATWCANCHQVAPGGPGPVSDTAPQFQAIARMPSTTSMSLRVFLQSPHANMPDYRLTRDQMDDLVAYMLTLRR</sequence>
<comment type="caution">
    <text evidence="7">The sequence shown here is derived from an EMBL/GenBank/DDBJ whole genome shotgun (WGS) entry which is preliminary data.</text>
</comment>
<accession>A0ABS4AYT9</accession>
<reference evidence="7 8" key="1">
    <citation type="submission" date="2021-03" db="EMBL/GenBank/DDBJ databases">
        <authorList>
            <person name="So Y."/>
        </authorList>
    </citation>
    <scope>NUCLEOTIDE SEQUENCE [LARGE SCALE GENOMIC DNA]</scope>
    <source>
        <strain evidence="7 8">PWR1</strain>
    </source>
</reference>
<feature type="signal peptide" evidence="5">
    <location>
        <begin position="1"/>
        <end position="23"/>
    </location>
</feature>
<evidence type="ECO:0000256" key="1">
    <source>
        <dbReference type="ARBA" id="ARBA00022617"/>
    </source>
</evidence>
<evidence type="ECO:0000259" key="6">
    <source>
        <dbReference type="PROSITE" id="PS51007"/>
    </source>
</evidence>
<evidence type="ECO:0000256" key="4">
    <source>
        <dbReference type="PROSITE-ProRule" id="PRU00433"/>
    </source>
</evidence>
<evidence type="ECO:0000256" key="5">
    <source>
        <dbReference type="SAM" id="SignalP"/>
    </source>
</evidence>
<keyword evidence="1 4" id="KW-0349">Heme</keyword>
<dbReference type="Gene3D" id="1.10.760.10">
    <property type="entry name" value="Cytochrome c-like domain"/>
    <property type="match status" value="1"/>
</dbReference>
<gene>
    <name evidence="7" type="ORF">J5Y09_21685</name>
</gene>
<evidence type="ECO:0000256" key="2">
    <source>
        <dbReference type="ARBA" id="ARBA00022723"/>
    </source>
</evidence>
<dbReference type="EMBL" id="JAGIYZ010000031">
    <property type="protein sequence ID" value="MBP0466555.1"/>
    <property type="molecule type" value="Genomic_DNA"/>
</dbReference>
<protein>
    <submittedName>
        <fullName evidence="7">Cytochrome c</fullName>
    </submittedName>
</protein>
<dbReference type="RefSeq" id="WP_209353953.1">
    <property type="nucleotide sequence ID" value="NZ_JAGIYZ010000031.1"/>
</dbReference>
<dbReference type="InterPro" id="IPR009056">
    <property type="entry name" value="Cyt_c-like_dom"/>
</dbReference>
<dbReference type="PROSITE" id="PS51007">
    <property type="entry name" value="CYTC"/>
    <property type="match status" value="1"/>
</dbReference>
<proteinExistence type="predicted"/>
<organism evidence="7 8">
    <name type="scientific">Roseomonas nitratireducens</name>
    <dbReference type="NCBI Taxonomy" id="2820810"/>
    <lineage>
        <taxon>Bacteria</taxon>
        <taxon>Pseudomonadati</taxon>
        <taxon>Pseudomonadota</taxon>
        <taxon>Alphaproteobacteria</taxon>
        <taxon>Acetobacterales</taxon>
        <taxon>Roseomonadaceae</taxon>
        <taxon>Roseomonas</taxon>
    </lineage>
</organism>
<evidence type="ECO:0000256" key="3">
    <source>
        <dbReference type="ARBA" id="ARBA00023004"/>
    </source>
</evidence>
<dbReference type="InterPro" id="IPR036909">
    <property type="entry name" value="Cyt_c-like_dom_sf"/>
</dbReference>
<evidence type="ECO:0000313" key="8">
    <source>
        <dbReference type="Proteomes" id="UP000680815"/>
    </source>
</evidence>
<dbReference type="Pfam" id="PF00034">
    <property type="entry name" value="Cytochrom_C"/>
    <property type="match status" value="1"/>
</dbReference>
<keyword evidence="8" id="KW-1185">Reference proteome</keyword>
<dbReference type="SUPFAM" id="SSF46626">
    <property type="entry name" value="Cytochrome c"/>
    <property type="match status" value="1"/>
</dbReference>
<keyword evidence="3 4" id="KW-0408">Iron</keyword>
<feature type="chain" id="PRO_5045443236" evidence="5">
    <location>
        <begin position="24"/>
        <end position="109"/>
    </location>
</feature>
<feature type="domain" description="Cytochrome c" evidence="6">
    <location>
        <begin position="28"/>
        <end position="108"/>
    </location>
</feature>